<keyword evidence="2" id="KW-1185">Reference proteome</keyword>
<organism evidence="1 2">
    <name type="scientific">Amycolatopsis lexingtonensis</name>
    <dbReference type="NCBI Taxonomy" id="218822"/>
    <lineage>
        <taxon>Bacteria</taxon>
        <taxon>Bacillati</taxon>
        <taxon>Actinomycetota</taxon>
        <taxon>Actinomycetes</taxon>
        <taxon>Pseudonocardiales</taxon>
        <taxon>Pseudonocardiaceae</taxon>
        <taxon>Amycolatopsis</taxon>
    </lineage>
</organism>
<sequence length="91" mass="9642">MTTSNGITQTNAPTVAAVSRSSMPFACMPFEPSSARTVHALHIGPNAGLGRSRDLPLAVSYQSHDEDILENQLLAAAVEKLAKVPTHSTRT</sequence>
<evidence type="ECO:0000313" key="2">
    <source>
        <dbReference type="Proteomes" id="UP000631670"/>
    </source>
</evidence>
<name>A0ABR9HZB8_9PSEU</name>
<gene>
    <name evidence="1" type="ORF">H4696_003353</name>
</gene>
<dbReference type="Proteomes" id="UP000631670">
    <property type="component" value="Unassembled WGS sequence"/>
</dbReference>
<dbReference type="EMBL" id="JADBEG010000001">
    <property type="protein sequence ID" value="MBE1496253.1"/>
    <property type="molecule type" value="Genomic_DNA"/>
</dbReference>
<evidence type="ECO:0000313" key="1">
    <source>
        <dbReference type="EMBL" id="MBE1496253.1"/>
    </source>
</evidence>
<protein>
    <submittedName>
        <fullName evidence="1">Uncharacterized protein</fullName>
    </submittedName>
</protein>
<reference evidence="1 2" key="1">
    <citation type="submission" date="2020-10" db="EMBL/GenBank/DDBJ databases">
        <title>Sequencing the genomes of 1000 actinobacteria strains.</title>
        <authorList>
            <person name="Klenk H.-P."/>
        </authorList>
    </citation>
    <scope>NUCLEOTIDE SEQUENCE [LARGE SCALE GENOMIC DNA]</scope>
    <source>
        <strain evidence="1 2">DSM 44653</strain>
    </source>
</reference>
<proteinExistence type="predicted"/>
<comment type="caution">
    <text evidence="1">The sequence shown here is derived from an EMBL/GenBank/DDBJ whole genome shotgun (WGS) entry which is preliminary data.</text>
</comment>
<accession>A0ABR9HZB8</accession>